<dbReference type="AlphaFoldDB" id="A0A9N7YRF1"/>
<keyword evidence="3" id="KW-1185">Reference proteome</keyword>
<organism evidence="2 3">
    <name type="scientific">Pleuronectes platessa</name>
    <name type="common">European plaice</name>
    <dbReference type="NCBI Taxonomy" id="8262"/>
    <lineage>
        <taxon>Eukaryota</taxon>
        <taxon>Metazoa</taxon>
        <taxon>Chordata</taxon>
        <taxon>Craniata</taxon>
        <taxon>Vertebrata</taxon>
        <taxon>Euteleostomi</taxon>
        <taxon>Actinopterygii</taxon>
        <taxon>Neopterygii</taxon>
        <taxon>Teleostei</taxon>
        <taxon>Neoteleostei</taxon>
        <taxon>Acanthomorphata</taxon>
        <taxon>Carangaria</taxon>
        <taxon>Pleuronectiformes</taxon>
        <taxon>Pleuronectoidei</taxon>
        <taxon>Pleuronectidae</taxon>
        <taxon>Pleuronectes</taxon>
    </lineage>
</organism>
<name>A0A9N7YRF1_PLEPL</name>
<feature type="compositionally biased region" description="Low complexity" evidence="1">
    <location>
        <begin position="45"/>
        <end position="60"/>
    </location>
</feature>
<comment type="caution">
    <text evidence="2">The sequence shown here is derived from an EMBL/GenBank/DDBJ whole genome shotgun (WGS) entry which is preliminary data.</text>
</comment>
<evidence type="ECO:0000313" key="2">
    <source>
        <dbReference type="EMBL" id="CAB1441614.1"/>
    </source>
</evidence>
<protein>
    <submittedName>
        <fullName evidence="2">Uncharacterized protein</fullName>
    </submittedName>
</protein>
<evidence type="ECO:0000256" key="1">
    <source>
        <dbReference type="SAM" id="MobiDB-lite"/>
    </source>
</evidence>
<evidence type="ECO:0000313" key="3">
    <source>
        <dbReference type="Proteomes" id="UP001153269"/>
    </source>
</evidence>
<reference evidence="2" key="1">
    <citation type="submission" date="2020-03" db="EMBL/GenBank/DDBJ databases">
        <authorList>
            <person name="Weist P."/>
        </authorList>
    </citation>
    <scope>NUCLEOTIDE SEQUENCE</scope>
</reference>
<dbReference type="EMBL" id="CADEAL010002669">
    <property type="protein sequence ID" value="CAB1441614.1"/>
    <property type="molecule type" value="Genomic_DNA"/>
</dbReference>
<sequence length="186" mass="20429">MVYGWTATSPLKERMENRKSGGVRPGNNVPAAAGTRPVLCPLQTSPPDTSSTGVTSPTGTMHSHSSAHRRIGSKVNPPPPASERQESGAVAECCVMAEDIMYSTLWILYRDCRTVQYRPAGTDLLVQTCWFRPAGTDLLVQTCWFRPAGSALFLCDSDWCLQHSNDDPVSLKNIICPYFCSSMWTI</sequence>
<dbReference type="Proteomes" id="UP001153269">
    <property type="component" value="Unassembled WGS sequence"/>
</dbReference>
<proteinExistence type="predicted"/>
<gene>
    <name evidence="2" type="ORF">PLEPLA_LOCUS29375</name>
</gene>
<feature type="region of interest" description="Disordered" evidence="1">
    <location>
        <begin position="1"/>
        <end position="84"/>
    </location>
</feature>
<accession>A0A9N7YRF1</accession>